<dbReference type="CDD" id="cd08567">
    <property type="entry name" value="GDPD_SpGDE_like"/>
    <property type="match status" value="1"/>
</dbReference>
<dbReference type="GO" id="GO:0006629">
    <property type="term" value="P:lipid metabolic process"/>
    <property type="evidence" value="ECO:0007669"/>
    <property type="project" value="InterPro"/>
</dbReference>
<name>A0A9X2YDE2_9MYCO</name>
<keyword evidence="1" id="KW-0732">Signal</keyword>
<dbReference type="GO" id="GO:0008081">
    <property type="term" value="F:phosphoric diester hydrolase activity"/>
    <property type="evidence" value="ECO:0007669"/>
    <property type="project" value="InterPro"/>
</dbReference>
<dbReference type="SUPFAM" id="SSF51695">
    <property type="entry name" value="PLC-like phosphodiesterases"/>
    <property type="match status" value="1"/>
</dbReference>
<dbReference type="EMBL" id="JACKSJ010000188">
    <property type="protein sequence ID" value="MCV7172568.1"/>
    <property type="molecule type" value="Genomic_DNA"/>
</dbReference>
<dbReference type="Proteomes" id="UP001140293">
    <property type="component" value="Unassembled WGS sequence"/>
</dbReference>
<dbReference type="PROSITE" id="PS51704">
    <property type="entry name" value="GP_PDE"/>
    <property type="match status" value="1"/>
</dbReference>
<reference evidence="3" key="1">
    <citation type="submission" date="2020-07" db="EMBL/GenBank/DDBJ databases">
        <authorList>
            <person name="Pettersson B.M.F."/>
            <person name="Behra P.R.K."/>
            <person name="Ramesh M."/>
            <person name="Das S."/>
            <person name="Dasgupta S."/>
            <person name="Kirsebom L.A."/>
        </authorList>
    </citation>
    <scope>NUCLEOTIDE SEQUENCE</scope>
    <source>
        <strain evidence="3">DSM 44615</strain>
    </source>
</reference>
<reference evidence="3" key="2">
    <citation type="journal article" date="2022" name="BMC Genomics">
        <title>Comparative genome analysis of mycobacteria focusing on tRNA and non-coding RNA.</title>
        <authorList>
            <person name="Behra P.R.K."/>
            <person name="Pettersson B.M.F."/>
            <person name="Ramesh M."/>
            <person name="Das S."/>
            <person name="Dasgupta S."/>
            <person name="Kirsebom L.A."/>
        </authorList>
    </citation>
    <scope>NUCLEOTIDE SEQUENCE</scope>
    <source>
        <strain evidence="3">DSM 44615</strain>
    </source>
</reference>
<feature type="domain" description="GP-PDE" evidence="2">
    <location>
        <begin position="30"/>
        <end position="324"/>
    </location>
</feature>
<dbReference type="AlphaFoldDB" id="A0A9X2YDE2"/>
<keyword evidence="4" id="KW-1185">Reference proteome</keyword>
<evidence type="ECO:0000259" key="2">
    <source>
        <dbReference type="PROSITE" id="PS51704"/>
    </source>
</evidence>
<feature type="chain" id="PRO_5040863811" evidence="1">
    <location>
        <begin position="26"/>
        <end position="339"/>
    </location>
</feature>
<sequence>MRRAATLIMLVAAAVAFGGAPPAAAQPSGFDLQAHRGGRGETTEESLRAFTKALELGVSTLELDIVVTRDDQPLVWHDPRIAPEKCADTAPAFPGDPQFPYVGKLVRELTLAQIRTLDCGQLLAGYPDAEVVRGNRIAVLPEVFALADDFGADVRFNIETKVEAEHPEESAPPEVFVDVILAAVRAAGKVGRVDIQSFDWRTLPMVRRAEPSIPLVALWDETTWVPGSPWLAGIDPAATPDPIAAAQRVGANILSPGYSVPYGQTPADPGFALVADRAFVDRAHAAGLRVIPWTINDEGAMRAQIAAGADGIITDYPTRLRAVLADLGMPLPPAYVRIR</sequence>
<comment type="caution">
    <text evidence="3">The sequence shown here is derived from an EMBL/GenBank/DDBJ whole genome shotgun (WGS) entry which is preliminary data.</text>
</comment>
<dbReference type="PANTHER" id="PTHR46211:SF14">
    <property type="entry name" value="GLYCEROPHOSPHODIESTER PHOSPHODIESTERASE"/>
    <property type="match status" value="1"/>
</dbReference>
<organism evidence="3 4">
    <name type="scientific">[Mycobacterium] manitobense</name>
    <dbReference type="NCBI Taxonomy" id="190147"/>
    <lineage>
        <taxon>Bacteria</taxon>
        <taxon>Bacillati</taxon>
        <taxon>Actinomycetota</taxon>
        <taxon>Actinomycetes</taxon>
        <taxon>Mycobacteriales</taxon>
        <taxon>Mycobacteriaceae</taxon>
        <taxon>Mycolicibacterium</taxon>
    </lineage>
</organism>
<evidence type="ECO:0000313" key="3">
    <source>
        <dbReference type="EMBL" id="MCV7172568.1"/>
    </source>
</evidence>
<feature type="signal peptide" evidence="1">
    <location>
        <begin position="1"/>
        <end position="25"/>
    </location>
</feature>
<dbReference type="Gene3D" id="3.20.20.190">
    <property type="entry name" value="Phosphatidylinositol (PI) phosphodiesterase"/>
    <property type="match status" value="1"/>
</dbReference>
<dbReference type="RefSeq" id="WP_264014744.1">
    <property type="nucleotide sequence ID" value="NZ_JACKSJ010000188.1"/>
</dbReference>
<accession>A0A9X2YDE2</accession>
<gene>
    <name evidence="3" type="ORF">H7I41_21860</name>
</gene>
<dbReference type="Pfam" id="PF03009">
    <property type="entry name" value="GDPD"/>
    <property type="match status" value="1"/>
</dbReference>
<proteinExistence type="predicted"/>
<dbReference type="InterPro" id="IPR017946">
    <property type="entry name" value="PLC-like_Pdiesterase_TIM-brl"/>
</dbReference>
<dbReference type="PANTHER" id="PTHR46211">
    <property type="entry name" value="GLYCEROPHOSPHORYL DIESTER PHOSPHODIESTERASE"/>
    <property type="match status" value="1"/>
</dbReference>
<evidence type="ECO:0000256" key="1">
    <source>
        <dbReference type="SAM" id="SignalP"/>
    </source>
</evidence>
<protein>
    <submittedName>
        <fullName evidence="3">Glycerophosphodiester phosphodiesterase</fullName>
    </submittedName>
</protein>
<dbReference type="InterPro" id="IPR030395">
    <property type="entry name" value="GP_PDE_dom"/>
</dbReference>
<evidence type="ECO:0000313" key="4">
    <source>
        <dbReference type="Proteomes" id="UP001140293"/>
    </source>
</evidence>